<name>A0A916SQD5_9HYPH</name>
<organism evidence="1 2">
    <name type="scientific">Brucella endophytica</name>
    <dbReference type="NCBI Taxonomy" id="1963359"/>
    <lineage>
        <taxon>Bacteria</taxon>
        <taxon>Pseudomonadati</taxon>
        <taxon>Pseudomonadota</taxon>
        <taxon>Alphaproteobacteria</taxon>
        <taxon>Hyphomicrobiales</taxon>
        <taxon>Brucellaceae</taxon>
        <taxon>Brucella/Ochrobactrum group</taxon>
        <taxon>Brucella</taxon>
    </lineage>
</organism>
<dbReference type="EMBL" id="BMHH01000032">
    <property type="protein sequence ID" value="GGB11153.1"/>
    <property type="molecule type" value="Genomic_DNA"/>
</dbReference>
<evidence type="ECO:0000313" key="2">
    <source>
        <dbReference type="Proteomes" id="UP000646478"/>
    </source>
</evidence>
<dbReference type="Proteomes" id="UP000646478">
    <property type="component" value="Unassembled WGS sequence"/>
</dbReference>
<dbReference type="RefSeq" id="WP_188826311.1">
    <property type="nucleotide sequence ID" value="NZ_BMHH01000032.1"/>
</dbReference>
<comment type="caution">
    <text evidence="1">The sequence shown here is derived from an EMBL/GenBank/DDBJ whole genome shotgun (WGS) entry which is preliminary data.</text>
</comment>
<gene>
    <name evidence="1" type="ORF">GCM10011491_43870</name>
</gene>
<dbReference type="AlphaFoldDB" id="A0A916SQD5"/>
<sequence>MTQRKIITIDGGSAEYWRQRKQGFRLIREAERAAKRLETAPTYIAGGWNDDYGDYEPVENLGPFDRMDEAIRAIEADETAISILVAQRRTKIGYYEIRAVVRALLPDAQGIVYPDTNPSWGPDTD</sequence>
<reference evidence="1" key="2">
    <citation type="submission" date="2020-09" db="EMBL/GenBank/DDBJ databases">
        <authorList>
            <person name="Sun Q."/>
            <person name="Zhou Y."/>
        </authorList>
    </citation>
    <scope>NUCLEOTIDE SEQUENCE</scope>
    <source>
        <strain evidence="1">CGMCC 1.15082</strain>
    </source>
</reference>
<evidence type="ECO:0000313" key="1">
    <source>
        <dbReference type="EMBL" id="GGB11153.1"/>
    </source>
</evidence>
<protein>
    <submittedName>
        <fullName evidence="1">Uncharacterized protein</fullName>
    </submittedName>
</protein>
<keyword evidence="2" id="KW-1185">Reference proteome</keyword>
<proteinExistence type="predicted"/>
<reference evidence="1" key="1">
    <citation type="journal article" date="2014" name="Int. J. Syst. Evol. Microbiol.">
        <title>Complete genome sequence of Corynebacterium casei LMG S-19264T (=DSM 44701T), isolated from a smear-ripened cheese.</title>
        <authorList>
            <consortium name="US DOE Joint Genome Institute (JGI-PGF)"/>
            <person name="Walter F."/>
            <person name="Albersmeier A."/>
            <person name="Kalinowski J."/>
            <person name="Ruckert C."/>
        </authorList>
    </citation>
    <scope>NUCLEOTIDE SEQUENCE</scope>
    <source>
        <strain evidence="1">CGMCC 1.15082</strain>
    </source>
</reference>
<accession>A0A916SQD5</accession>